<evidence type="ECO:0000256" key="5">
    <source>
        <dbReference type="ARBA" id="ARBA00022525"/>
    </source>
</evidence>
<evidence type="ECO:0000256" key="14">
    <source>
        <dbReference type="ARBA" id="ARBA00029636"/>
    </source>
</evidence>
<evidence type="ECO:0000256" key="10">
    <source>
        <dbReference type="ARBA" id="ARBA00022801"/>
    </source>
</evidence>
<dbReference type="CDD" id="cd00033">
    <property type="entry name" value="CCP"/>
    <property type="match status" value="3"/>
</dbReference>
<evidence type="ECO:0000256" key="7">
    <source>
        <dbReference type="ARBA" id="ARBA00022670"/>
    </source>
</evidence>
<dbReference type="SUPFAM" id="SSF50494">
    <property type="entry name" value="Trypsin-like serine proteases"/>
    <property type="match status" value="1"/>
</dbReference>
<evidence type="ECO:0000256" key="11">
    <source>
        <dbReference type="ARBA" id="ARBA00022825"/>
    </source>
</evidence>
<evidence type="ECO:0000313" key="21">
    <source>
        <dbReference type="Proteomes" id="UP000694700"/>
    </source>
</evidence>
<organism evidence="20 21">
    <name type="scientific">Cyprinus carpio</name>
    <name type="common">Common carp</name>
    <dbReference type="NCBI Taxonomy" id="7962"/>
    <lineage>
        <taxon>Eukaryota</taxon>
        <taxon>Metazoa</taxon>
        <taxon>Chordata</taxon>
        <taxon>Craniata</taxon>
        <taxon>Vertebrata</taxon>
        <taxon>Euteleostomi</taxon>
        <taxon>Actinopterygii</taxon>
        <taxon>Neopterygii</taxon>
        <taxon>Teleostei</taxon>
        <taxon>Ostariophysi</taxon>
        <taxon>Cypriniformes</taxon>
        <taxon>Cyprinidae</taxon>
        <taxon>Cyprininae</taxon>
        <taxon>Cyprinus</taxon>
    </lineage>
</organism>
<dbReference type="GO" id="GO:0070062">
    <property type="term" value="C:extracellular exosome"/>
    <property type="evidence" value="ECO:0007669"/>
    <property type="project" value="TreeGrafter"/>
</dbReference>
<dbReference type="InterPro" id="IPR011360">
    <property type="entry name" value="Compl_C2_B"/>
</dbReference>
<proteinExistence type="predicted"/>
<dbReference type="PROSITE" id="PS50240">
    <property type="entry name" value="TRYPSIN_DOM"/>
    <property type="match status" value="1"/>
</dbReference>
<dbReference type="Pfam" id="PF00092">
    <property type="entry name" value="VWA"/>
    <property type="match status" value="1"/>
</dbReference>
<dbReference type="PROSITE" id="PS50923">
    <property type="entry name" value="SUSHI"/>
    <property type="match status" value="3"/>
</dbReference>
<dbReference type="PROSITE" id="PS00134">
    <property type="entry name" value="TRYPSIN_HIS"/>
    <property type="match status" value="1"/>
</dbReference>
<keyword evidence="5" id="KW-0964">Secreted</keyword>
<evidence type="ECO:0000256" key="1">
    <source>
        <dbReference type="ARBA" id="ARBA00001936"/>
    </source>
</evidence>
<feature type="domain" description="Sushi" evidence="19">
    <location>
        <begin position="34"/>
        <end position="96"/>
    </location>
</feature>
<dbReference type="Gene3D" id="2.40.10.120">
    <property type="match status" value="1"/>
</dbReference>
<dbReference type="PANTHER" id="PTHR46393">
    <property type="entry name" value="SUSHI DOMAIN-CONTAINING PROTEIN"/>
    <property type="match status" value="1"/>
</dbReference>
<evidence type="ECO:0000256" key="16">
    <source>
        <dbReference type="SAM" id="Phobius"/>
    </source>
</evidence>
<feature type="domain" description="Peptidase S1" evidence="18">
    <location>
        <begin position="475"/>
        <end position="738"/>
    </location>
</feature>
<keyword evidence="13" id="KW-0325">Glycoprotein</keyword>
<protein>
    <recommendedName>
        <fullName evidence="14">C3/C5 convertase</fullName>
    </recommendedName>
</protein>
<keyword evidence="7" id="KW-0645">Protease</keyword>
<dbReference type="InterPro" id="IPR002035">
    <property type="entry name" value="VWF_A"/>
</dbReference>
<dbReference type="SUPFAM" id="SSF57535">
    <property type="entry name" value="Complement control module/SCR domain"/>
    <property type="match status" value="3"/>
</dbReference>
<evidence type="ECO:0000259" key="17">
    <source>
        <dbReference type="PROSITE" id="PS50234"/>
    </source>
</evidence>
<evidence type="ECO:0000256" key="6">
    <source>
        <dbReference type="ARBA" id="ARBA00022659"/>
    </source>
</evidence>
<evidence type="ECO:0000313" key="20">
    <source>
        <dbReference type="Ensembl" id="ENSCCRP00015103405.1"/>
    </source>
</evidence>
<feature type="domain" description="Sushi" evidence="19">
    <location>
        <begin position="97"/>
        <end position="156"/>
    </location>
</feature>
<evidence type="ECO:0000256" key="4">
    <source>
        <dbReference type="ARBA" id="ARBA00004613"/>
    </source>
</evidence>
<reference evidence="20" key="1">
    <citation type="submission" date="2025-08" db="UniProtKB">
        <authorList>
            <consortium name="Ensembl"/>
        </authorList>
    </citation>
    <scope>IDENTIFICATION</scope>
</reference>
<keyword evidence="16" id="KW-0472">Membrane</keyword>
<dbReference type="Gene3D" id="2.10.70.10">
    <property type="entry name" value="Complement Module, domain 1"/>
    <property type="match status" value="3"/>
</dbReference>
<keyword evidence="16" id="KW-0812">Transmembrane</keyword>
<dbReference type="Ensembl" id="ENSCCRT00015106734.1">
    <property type="protein sequence ID" value="ENSCCRP00015103405.1"/>
    <property type="gene ID" value="ENSCCRG00015041278.1"/>
</dbReference>
<dbReference type="GO" id="GO:0004252">
    <property type="term" value="F:serine-type endopeptidase activity"/>
    <property type="evidence" value="ECO:0007669"/>
    <property type="project" value="InterPro"/>
</dbReference>
<dbReference type="PANTHER" id="PTHR46393:SF6">
    <property type="entry name" value="COMPLEMENT C2-RELATED"/>
    <property type="match status" value="1"/>
</dbReference>
<evidence type="ECO:0000256" key="9">
    <source>
        <dbReference type="ARBA" id="ARBA00022737"/>
    </source>
</evidence>
<dbReference type="FunFam" id="2.10.70.10:FF:000019">
    <property type="entry name" value="Complement factor b,-like"/>
    <property type="match status" value="1"/>
</dbReference>
<dbReference type="GO" id="GO:0006508">
    <property type="term" value="P:proteolysis"/>
    <property type="evidence" value="ECO:0007669"/>
    <property type="project" value="UniProtKB-KW"/>
</dbReference>
<keyword evidence="11" id="KW-0720">Serine protease</keyword>
<evidence type="ECO:0000256" key="15">
    <source>
        <dbReference type="PROSITE-ProRule" id="PRU00302"/>
    </source>
</evidence>
<evidence type="ECO:0000256" key="2">
    <source>
        <dbReference type="ARBA" id="ARBA00001946"/>
    </source>
</evidence>
<dbReference type="PROSITE" id="PS50234">
    <property type="entry name" value="VWFA"/>
    <property type="match status" value="1"/>
</dbReference>
<dbReference type="PIRSF" id="PIRSF001154">
    <property type="entry name" value="Compl_C2_B"/>
    <property type="match status" value="1"/>
</dbReference>
<dbReference type="Proteomes" id="UP000694700">
    <property type="component" value="Unplaced"/>
</dbReference>
<keyword evidence="12 15" id="KW-1015">Disulfide bond</keyword>
<keyword evidence="9" id="KW-0677">Repeat</keyword>
<sequence length="738" mass="83369">MECNQQFKWLIIAMICPLIAVTSVIFFMASSNNLSCPKENLNITGGTFVLSKGYSHGSLLRYICPNGYYPSVQSRLCQEGHWTSKTKTRKTPECKKITCPNPCVFENGEVIPYKDKYYVNDTTTYSCRSDCTFRGSAVRVCKPNGKWSGSTPVCECDSDHCPDPGVPPGSSRTGNMFNLGDKVTYRCESPLTLTGSKVRVCLDGGQWSGTEPQCYADFTYDTPKEASEAFSSSLKSSLAVSQQYEKEDQQGKKITMNQGGKLDIYIAVDASGSIYERDFENAKTTIKMLIEKISYYPVSPNYEILIFATYVTRIISMRDFKNNEDARNLMNILKGLDDFNYEHIGEHTGTNIAKVYTTIFQSMKIEELNNATAFSESQQIIILFTDGQANMGGDPKRKVNPIKHLVIKNDPMRERNLDLYVFGVGVDVNQEDINGLVSQRDQEKYFFKLKDLTEVQKMFDDMIDESTSVGLCGIVWEGLENKRRAFPWLHPSTSKGSNCMGSLVSSSYILTAAHCFKEGDTPNKIIVKLEKDLVKKYTLHPKYNPKAKQHMGIQEYYEFDVALIQLEKAVEMSFNLRPICIPCTRETNGALKLSESEGTCRKHEEILMNNELVEAAFTSDIDTDNSPKYIKNIMIKLGKYRDACVEDAKKAKGINVKNAREVVTDNFLCSGGNEPKTDDVACKGMFDFCHRDDSRDYHSNLFSEEIRSFLKEHLRNRTTSYILAGCPKIHKPFCAIFF</sequence>
<feature type="disulfide bond" evidence="15">
    <location>
        <begin position="127"/>
        <end position="154"/>
    </location>
</feature>
<feature type="domain" description="VWFA" evidence="17">
    <location>
        <begin position="263"/>
        <end position="462"/>
    </location>
</feature>
<comment type="cofactor">
    <cofactor evidence="2">
        <name>Mg(2+)</name>
        <dbReference type="ChEBI" id="CHEBI:18420"/>
    </cofactor>
</comment>
<feature type="transmembrane region" description="Helical" evidence="16">
    <location>
        <begin position="7"/>
        <end position="29"/>
    </location>
</feature>
<comment type="caution">
    <text evidence="15">Lacks conserved residue(s) required for the propagation of feature annotation.</text>
</comment>
<feature type="domain" description="Sushi" evidence="19">
    <location>
        <begin position="159"/>
        <end position="216"/>
    </location>
</feature>
<evidence type="ECO:0000256" key="13">
    <source>
        <dbReference type="ARBA" id="ARBA00023180"/>
    </source>
</evidence>
<evidence type="ECO:0000256" key="3">
    <source>
        <dbReference type="ARBA" id="ARBA00004241"/>
    </source>
</evidence>
<dbReference type="SMART" id="SM00327">
    <property type="entry name" value="VWA"/>
    <property type="match status" value="1"/>
</dbReference>
<dbReference type="Gene3D" id="3.40.50.410">
    <property type="entry name" value="von Willebrand factor, type A domain"/>
    <property type="match status" value="1"/>
</dbReference>
<accession>A0A8C2GM12</accession>
<comment type="cofactor">
    <cofactor evidence="1">
        <name>Mn(2+)</name>
        <dbReference type="ChEBI" id="CHEBI:29035"/>
    </cofactor>
</comment>
<dbReference type="Pfam" id="PF00084">
    <property type="entry name" value="Sushi"/>
    <property type="match status" value="2"/>
</dbReference>
<evidence type="ECO:0000259" key="18">
    <source>
        <dbReference type="PROSITE" id="PS50240"/>
    </source>
</evidence>
<evidence type="ECO:0000256" key="12">
    <source>
        <dbReference type="ARBA" id="ARBA00023157"/>
    </source>
</evidence>
<comment type="subcellular location">
    <subcellularLocation>
        <location evidence="3">Cell surface</location>
    </subcellularLocation>
    <subcellularLocation>
        <location evidence="4">Secreted</location>
    </subcellularLocation>
</comment>
<dbReference type="AlphaFoldDB" id="A0A8C2GM12"/>
<evidence type="ECO:0000259" key="19">
    <source>
        <dbReference type="PROSITE" id="PS50923"/>
    </source>
</evidence>
<dbReference type="Pfam" id="PF00089">
    <property type="entry name" value="Trypsin"/>
    <property type="match status" value="1"/>
</dbReference>
<dbReference type="GO" id="GO:0006956">
    <property type="term" value="P:complement activation"/>
    <property type="evidence" value="ECO:0007669"/>
    <property type="project" value="InterPro"/>
</dbReference>
<name>A0A8C2GM12_CYPCA</name>
<feature type="disulfide bond" evidence="15">
    <location>
        <begin position="187"/>
        <end position="214"/>
    </location>
</feature>
<dbReference type="InterPro" id="IPR018114">
    <property type="entry name" value="TRYPSIN_HIS"/>
</dbReference>
<dbReference type="GO" id="GO:0009986">
    <property type="term" value="C:cell surface"/>
    <property type="evidence" value="ECO:0007669"/>
    <property type="project" value="UniProtKB-SubCell"/>
</dbReference>
<dbReference type="InterPro" id="IPR035976">
    <property type="entry name" value="Sushi/SCR/CCP_sf"/>
</dbReference>
<keyword evidence="10" id="KW-0378">Hydrolase</keyword>
<dbReference type="GO" id="GO:0009617">
    <property type="term" value="P:response to bacterium"/>
    <property type="evidence" value="ECO:0007669"/>
    <property type="project" value="TreeGrafter"/>
</dbReference>
<keyword evidence="8" id="KW-0732">Signal</keyword>
<keyword evidence="6 15" id="KW-0768">Sushi</keyword>
<dbReference type="SUPFAM" id="SSF53300">
    <property type="entry name" value="vWA-like"/>
    <property type="match status" value="1"/>
</dbReference>
<dbReference type="SMART" id="SM00032">
    <property type="entry name" value="CCP"/>
    <property type="match status" value="3"/>
</dbReference>
<keyword evidence="16" id="KW-1133">Transmembrane helix</keyword>
<dbReference type="SMART" id="SM00020">
    <property type="entry name" value="Tryp_SPc"/>
    <property type="match status" value="1"/>
</dbReference>
<evidence type="ECO:0000256" key="8">
    <source>
        <dbReference type="ARBA" id="ARBA00022729"/>
    </source>
</evidence>
<dbReference type="InterPro" id="IPR000436">
    <property type="entry name" value="Sushi_SCR_CCP_dom"/>
</dbReference>
<dbReference type="InterPro" id="IPR036465">
    <property type="entry name" value="vWFA_dom_sf"/>
</dbReference>
<dbReference type="InterPro" id="IPR001254">
    <property type="entry name" value="Trypsin_dom"/>
</dbReference>
<dbReference type="InterPro" id="IPR009003">
    <property type="entry name" value="Peptidase_S1_PA"/>
</dbReference>